<evidence type="ECO:0000313" key="3">
    <source>
        <dbReference type="Proteomes" id="UP001066276"/>
    </source>
</evidence>
<dbReference type="EMBL" id="JANPWB010000002">
    <property type="protein sequence ID" value="KAJ1207984.1"/>
    <property type="molecule type" value="Genomic_DNA"/>
</dbReference>
<dbReference type="AlphaFoldDB" id="A0AAV7W782"/>
<feature type="region of interest" description="Disordered" evidence="1">
    <location>
        <begin position="63"/>
        <end position="145"/>
    </location>
</feature>
<sequence>MSTVLGHQMVLDTKVAILEVMDQGEGNNSTKTLVDISFMLVKHEIAKRWTCALPPTVAEWRKGTQAAASSGGLARDEENASRRLTVRGAPPSAPAAATTGGGFEWPTPHPPAPASGDRSPLGLRGAEDGAQIRGGKAATRNRGEARRWRRTSFLLGHRGRRASLCSPAGPDSIPPPNLAENRRPCTCGLVVRCAIAETCERGKQNK</sequence>
<evidence type="ECO:0000256" key="1">
    <source>
        <dbReference type="SAM" id="MobiDB-lite"/>
    </source>
</evidence>
<keyword evidence="3" id="KW-1185">Reference proteome</keyword>
<reference evidence="2" key="1">
    <citation type="journal article" date="2022" name="bioRxiv">
        <title>Sequencing and chromosome-scale assembly of the giantPleurodeles waltlgenome.</title>
        <authorList>
            <person name="Brown T."/>
            <person name="Elewa A."/>
            <person name="Iarovenko S."/>
            <person name="Subramanian E."/>
            <person name="Araus A.J."/>
            <person name="Petzold A."/>
            <person name="Susuki M."/>
            <person name="Suzuki K.-i.T."/>
            <person name="Hayashi T."/>
            <person name="Toyoda A."/>
            <person name="Oliveira C."/>
            <person name="Osipova E."/>
            <person name="Leigh N.D."/>
            <person name="Simon A."/>
            <person name="Yun M.H."/>
        </authorList>
    </citation>
    <scope>NUCLEOTIDE SEQUENCE</scope>
    <source>
        <strain evidence="2">20211129_DDA</strain>
        <tissue evidence="2">Liver</tissue>
    </source>
</reference>
<evidence type="ECO:0000313" key="2">
    <source>
        <dbReference type="EMBL" id="KAJ1207984.1"/>
    </source>
</evidence>
<gene>
    <name evidence="2" type="ORF">NDU88_003374</name>
</gene>
<proteinExistence type="predicted"/>
<name>A0AAV7W782_PLEWA</name>
<feature type="compositionally biased region" description="Low complexity" evidence="1">
    <location>
        <begin position="88"/>
        <end position="98"/>
    </location>
</feature>
<dbReference type="Proteomes" id="UP001066276">
    <property type="component" value="Chromosome 1_2"/>
</dbReference>
<protein>
    <submittedName>
        <fullName evidence="2">Uncharacterized protein</fullName>
    </submittedName>
</protein>
<accession>A0AAV7W782</accession>
<comment type="caution">
    <text evidence="2">The sequence shown here is derived from an EMBL/GenBank/DDBJ whole genome shotgun (WGS) entry which is preliminary data.</text>
</comment>
<organism evidence="2 3">
    <name type="scientific">Pleurodeles waltl</name>
    <name type="common">Iberian ribbed newt</name>
    <dbReference type="NCBI Taxonomy" id="8319"/>
    <lineage>
        <taxon>Eukaryota</taxon>
        <taxon>Metazoa</taxon>
        <taxon>Chordata</taxon>
        <taxon>Craniata</taxon>
        <taxon>Vertebrata</taxon>
        <taxon>Euteleostomi</taxon>
        <taxon>Amphibia</taxon>
        <taxon>Batrachia</taxon>
        <taxon>Caudata</taxon>
        <taxon>Salamandroidea</taxon>
        <taxon>Salamandridae</taxon>
        <taxon>Pleurodelinae</taxon>
        <taxon>Pleurodeles</taxon>
    </lineage>
</organism>